<evidence type="ECO:0000313" key="2">
    <source>
        <dbReference type="Proteomes" id="UP000663842"/>
    </source>
</evidence>
<gene>
    <name evidence="1" type="ORF">UXM345_LOCUS26330</name>
</gene>
<organism evidence="1 2">
    <name type="scientific">Rotaria magnacalcarata</name>
    <dbReference type="NCBI Taxonomy" id="392030"/>
    <lineage>
        <taxon>Eukaryota</taxon>
        <taxon>Metazoa</taxon>
        <taxon>Spiralia</taxon>
        <taxon>Gnathifera</taxon>
        <taxon>Rotifera</taxon>
        <taxon>Eurotatoria</taxon>
        <taxon>Bdelloidea</taxon>
        <taxon>Philodinida</taxon>
        <taxon>Philodinidae</taxon>
        <taxon>Rotaria</taxon>
    </lineage>
</organism>
<proteinExistence type="predicted"/>
<dbReference type="AlphaFoldDB" id="A0A819ZGB5"/>
<sequence>MFSPPITDIVEISNSLDDDFPLQIDTLPVKESVAVTSKTTTATTSADSSSSSTINKLVQNLKRKVANIISDDDTNIDSISDSDSDDDIKVLNNNKVKQQPKQSSVTTSQPLYSLISNVETHPTIGKISGHKPLAFNMPIGIESKPASPRLSLNFNTANWSKFRNKFNEQLMLWNKHRHITTSSDIEEYTTFITNNITTAIQKAIPT</sequence>
<protein>
    <submittedName>
        <fullName evidence="1">Uncharacterized protein</fullName>
    </submittedName>
</protein>
<dbReference type="EMBL" id="CAJOBF010005349">
    <property type="protein sequence ID" value="CAF4171916.1"/>
    <property type="molecule type" value="Genomic_DNA"/>
</dbReference>
<evidence type="ECO:0000313" key="1">
    <source>
        <dbReference type="EMBL" id="CAF4171916.1"/>
    </source>
</evidence>
<reference evidence="1" key="1">
    <citation type="submission" date="2021-02" db="EMBL/GenBank/DDBJ databases">
        <authorList>
            <person name="Nowell W R."/>
        </authorList>
    </citation>
    <scope>NUCLEOTIDE SEQUENCE</scope>
</reference>
<accession>A0A819ZGB5</accession>
<name>A0A819ZGB5_9BILA</name>
<dbReference type="Proteomes" id="UP000663842">
    <property type="component" value="Unassembled WGS sequence"/>
</dbReference>
<comment type="caution">
    <text evidence="1">The sequence shown here is derived from an EMBL/GenBank/DDBJ whole genome shotgun (WGS) entry which is preliminary data.</text>
</comment>